<gene>
    <name evidence="2" type="ORF">CNECB9_1350012</name>
</gene>
<accession>A0A1K0I9C6</accession>
<evidence type="ECO:0000256" key="1">
    <source>
        <dbReference type="SAM" id="MobiDB-lite"/>
    </source>
</evidence>
<reference evidence="2" key="1">
    <citation type="submission" date="2016-09" db="EMBL/GenBank/DDBJ databases">
        <authorList>
            <person name="Capua I."/>
            <person name="De Benedictis P."/>
            <person name="Joannis T."/>
            <person name="Lombin L.H."/>
            <person name="Cattoli G."/>
        </authorList>
    </citation>
    <scope>NUCLEOTIDE SEQUENCE</scope>
    <source>
        <strain evidence="2">B9</strain>
    </source>
</reference>
<organism evidence="2">
    <name type="scientific">Cupriavidus necator</name>
    <name type="common">Alcaligenes eutrophus</name>
    <name type="synonym">Ralstonia eutropha</name>
    <dbReference type="NCBI Taxonomy" id="106590"/>
    <lineage>
        <taxon>Bacteria</taxon>
        <taxon>Pseudomonadati</taxon>
        <taxon>Pseudomonadota</taxon>
        <taxon>Betaproteobacteria</taxon>
        <taxon>Burkholderiales</taxon>
        <taxon>Burkholderiaceae</taxon>
        <taxon>Cupriavidus</taxon>
    </lineage>
</organism>
<name>A0A1K0I9C6_CUPNE</name>
<protein>
    <submittedName>
        <fullName evidence="2">Uncharacterized protein</fullName>
    </submittedName>
</protein>
<evidence type="ECO:0000313" key="2">
    <source>
        <dbReference type="EMBL" id="SCU73859.1"/>
    </source>
</evidence>
<sequence length="55" mass="6240">MAANMDKDSAHAAVTAAEQKKEHDISRRVTYAVNGGYIDEERRWQYTRAAKDILS</sequence>
<dbReference type="AlphaFoldDB" id="A0A1K0I9C6"/>
<proteinExistence type="predicted"/>
<feature type="region of interest" description="Disordered" evidence="1">
    <location>
        <begin position="1"/>
        <end position="25"/>
    </location>
</feature>
<dbReference type="EMBL" id="FMSH01000041">
    <property type="protein sequence ID" value="SCU73859.1"/>
    <property type="molecule type" value="Genomic_DNA"/>
</dbReference>
<feature type="compositionally biased region" description="Basic and acidic residues" evidence="1">
    <location>
        <begin position="1"/>
        <end position="10"/>
    </location>
</feature>